<keyword evidence="3" id="KW-1185">Reference proteome</keyword>
<evidence type="ECO:0000313" key="2">
    <source>
        <dbReference type="EMBL" id="QBP33261.1"/>
    </source>
</evidence>
<dbReference type="GeneID" id="55012002"/>
<sequence length="359" mass="37522">MPSYNDLFGDPVDVLHPAIRVYAVDDNEDLPLRHISISVTPGEGIMELPRGQKGDPGQKGEPATPFLHMGDRSASHISALQLGPDDAGKAYRNTDTNDMHYWSGSYWVVFQDAFGAQGPVGPPGAITSVSIEHLDKDDDPVASITGSPGNQSLHLGIPAIPGPKGDVGPSAAIETAADYDNTTQPEDGAVLTYNETTGLWYPGAGPQVRHYSLPSGAFSNTGAQLTSSHQLLAELPLDPLPFDTAVYVTGHFLMNQFNTSQMAIEARVGGTGASSDGVTVAKGIALPGIGDQFITLTPHFSTNASPNTSTAPSGYVGIIPANHTGNAGKIYVVVSRVGGIGAWEVKASHAQLSVLRHPA</sequence>
<reference evidence="2 3" key="1">
    <citation type="submission" date="2019-02" db="EMBL/GenBank/DDBJ databases">
        <authorList>
            <person name="Rowley M."/>
            <person name="Stucki C."/>
            <person name="Ghiringhelli B."/>
            <person name="Naegele L."/>
            <person name="Emmons C.B."/>
            <person name="Slowan-Pomeroy T."/>
            <person name="Briggs L.A."/>
            <person name="Garlena R.A."/>
            <person name="Russell D.A."/>
            <person name="Pope W.H."/>
            <person name="Molloy S.D."/>
            <person name="Jacobs-Sera D."/>
            <person name="Hatfull G.F."/>
        </authorList>
    </citation>
    <scope>NUCLEOTIDE SEQUENCE [LARGE SCALE GENOMIC DNA]</scope>
</reference>
<name>A0A482JHL4_9CAUD</name>
<evidence type="ECO:0000256" key="1">
    <source>
        <dbReference type="SAM" id="MobiDB-lite"/>
    </source>
</evidence>
<feature type="region of interest" description="Disordered" evidence="1">
    <location>
        <begin position="44"/>
        <end position="65"/>
    </location>
</feature>
<evidence type="ECO:0000313" key="3">
    <source>
        <dbReference type="Proteomes" id="UP000295568"/>
    </source>
</evidence>
<accession>A0A482JHL4</accession>
<protein>
    <submittedName>
        <fullName evidence="2">Minor tail protein</fullName>
    </submittedName>
</protein>
<gene>
    <name evidence="2" type="primary">44</name>
    <name evidence="2" type="ORF">SEA_BRUTONGASTER_44</name>
</gene>
<dbReference type="RefSeq" id="YP_009820558.1">
    <property type="nucleotide sequence ID" value="NC_048169.1"/>
</dbReference>
<dbReference type="KEGG" id="vg:55012002"/>
<dbReference type="Proteomes" id="UP000295568">
    <property type="component" value="Segment"/>
</dbReference>
<organism evidence="2 3">
    <name type="scientific">Gordonia phage BrutonGaster</name>
    <dbReference type="NCBI Taxonomy" id="2530116"/>
    <lineage>
        <taxon>Viruses</taxon>
        <taxon>Duplodnaviria</taxon>
        <taxon>Heunggongvirae</taxon>
        <taxon>Uroviricota</taxon>
        <taxon>Caudoviricetes</taxon>
        <taxon>Oneupvirus</taxon>
        <taxon>Oneupvirus brutongaster</taxon>
    </lineage>
</organism>
<dbReference type="EMBL" id="MK524501">
    <property type="protein sequence ID" value="QBP33261.1"/>
    <property type="molecule type" value="Genomic_DNA"/>
</dbReference>
<proteinExistence type="predicted"/>